<proteinExistence type="predicted"/>
<keyword evidence="2" id="KW-1185">Reference proteome</keyword>
<evidence type="ECO:0000313" key="2">
    <source>
        <dbReference type="Proteomes" id="UP001626536"/>
    </source>
</evidence>
<organism evidence="1 2">
    <name type="scientific">Methylocapsa polymorpha</name>
    <dbReference type="NCBI Taxonomy" id="3080828"/>
    <lineage>
        <taxon>Bacteria</taxon>
        <taxon>Pseudomonadati</taxon>
        <taxon>Pseudomonadota</taxon>
        <taxon>Alphaproteobacteria</taxon>
        <taxon>Hyphomicrobiales</taxon>
        <taxon>Beijerinckiaceae</taxon>
        <taxon>Methylocapsa</taxon>
    </lineage>
</organism>
<accession>A0ABZ0HQV6</accession>
<protein>
    <submittedName>
        <fullName evidence="1">Uncharacterized protein</fullName>
    </submittedName>
</protein>
<gene>
    <name evidence="1" type="ORF">RZS28_13075</name>
</gene>
<evidence type="ECO:0000313" key="1">
    <source>
        <dbReference type="EMBL" id="WOJ88740.1"/>
    </source>
</evidence>
<dbReference type="RefSeq" id="WP_407338178.1">
    <property type="nucleotide sequence ID" value="NZ_CP136862.1"/>
</dbReference>
<dbReference type="EMBL" id="CP136862">
    <property type="protein sequence ID" value="WOJ88740.1"/>
    <property type="molecule type" value="Genomic_DNA"/>
</dbReference>
<sequence length="85" mass="9662">MAKEHSAEDSARYILTIFRRHRRLTGQTELMNNFTLPFAQDGWQLSDLAAGQQYAVEQGWIEVGKDDKFLKLTEAGFAQVADETV</sequence>
<name>A0ABZ0HQV6_9HYPH</name>
<reference evidence="1 2" key="1">
    <citation type="submission" date="2023-10" db="EMBL/GenBank/DDBJ databases">
        <title>Novel methanotroph of the genus Methylocapsa from a subarctic wetland.</title>
        <authorList>
            <person name="Belova S.E."/>
            <person name="Oshkin I.Y."/>
            <person name="Miroshnikov K."/>
            <person name="Dedysh S.N."/>
        </authorList>
    </citation>
    <scope>NUCLEOTIDE SEQUENCE [LARGE SCALE GENOMIC DNA]</scope>
    <source>
        <strain evidence="1 2">RX1</strain>
    </source>
</reference>
<dbReference type="Proteomes" id="UP001626536">
    <property type="component" value="Chromosome"/>
</dbReference>